<feature type="non-terminal residue" evidence="1">
    <location>
        <position position="332"/>
    </location>
</feature>
<protein>
    <submittedName>
        <fullName evidence="1">Uncharacterized protein</fullName>
    </submittedName>
</protein>
<dbReference type="AlphaFoldDB" id="A0A955I6X0"/>
<reference evidence="1" key="1">
    <citation type="submission" date="2020-04" db="EMBL/GenBank/DDBJ databases">
        <authorList>
            <person name="Zhang T."/>
        </authorList>
    </citation>
    <scope>NUCLEOTIDE SEQUENCE</scope>
    <source>
        <strain evidence="1">HKST-UBA12</strain>
    </source>
</reference>
<feature type="non-terminal residue" evidence="1">
    <location>
        <position position="1"/>
    </location>
</feature>
<proteinExistence type="predicted"/>
<accession>A0A955I6X0</accession>
<gene>
    <name evidence="1" type="ORF">KC640_00300</name>
</gene>
<evidence type="ECO:0000313" key="2">
    <source>
        <dbReference type="Proteomes" id="UP000760819"/>
    </source>
</evidence>
<sequence length="332" mass="34264">YIPYADLTASAPAGAQIKVIDLNSATNPVTTTNFADIDILFISDAGDDSQRTNYVSPTNAQLGVINAAFNAGMHVVIGSDNSGTAAIGRQFAAMMGMPVTNNLASPQLRFLDTIRTVDPLQGTITSTYPLFNGLAYDTTGSAITPGIMTYQAPGECIASVNQLNTTSPQCFVGYLPRTTAAGFLIVDGNGGRIAKQIIANSSIWDEVSDCAPYAPSCGNGILDTDTGEQCDDGGQNGAVCTPAYGGSCTYCSSTCQIVSVTGPYCGDANVDPEEECDNDGQNGMQCTPAYGGSCTYCSSECLNVELTGPYCGDGNIDTGDGELCDDNGSNGV</sequence>
<comment type="caution">
    <text evidence="1">The sequence shown here is derived from an EMBL/GenBank/DDBJ whole genome shotgun (WGS) entry which is preliminary data.</text>
</comment>
<organism evidence="1 2">
    <name type="scientific">Candidatus Dojkabacteria bacterium</name>
    <dbReference type="NCBI Taxonomy" id="2099670"/>
    <lineage>
        <taxon>Bacteria</taxon>
        <taxon>Candidatus Dojkabacteria</taxon>
    </lineage>
</organism>
<dbReference type="EMBL" id="JAGQLI010000017">
    <property type="protein sequence ID" value="MCA9378846.1"/>
    <property type="molecule type" value="Genomic_DNA"/>
</dbReference>
<reference evidence="1" key="2">
    <citation type="journal article" date="2021" name="Microbiome">
        <title>Successional dynamics and alternative stable states in a saline activated sludge microbial community over 9 years.</title>
        <authorList>
            <person name="Wang Y."/>
            <person name="Ye J."/>
            <person name="Ju F."/>
            <person name="Liu L."/>
            <person name="Boyd J.A."/>
            <person name="Deng Y."/>
            <person name="Parks D.H."/>
            <person name="Jiang X."/>
            <person name="Yin X."/>
            <person name="Woodcroft B.J."/>
            <person name="Tyson G.W."/>
            <person name="Hugenholtz P."/>
            <person name="Polz M.F."/>
            <person name="Zhang T."/>
        </authorList>
    </citation>
    <scope>NUCLEOTIDE SEQUENCE</scope>
    <source>
        <strain evidence="1">HKST-UBA12</strain>
    </source>
</reference>
<evidence type="ECO:0000313" key="1">
    <source>
        <dbReference type="EMBL" id="MCA9378846.1"/>
    </source>
</evidence>
<dbReference type="Proteomes" id="UP000760819">
    <property type="component" value="Unassembled WGS sequence"/>
</dbReference>
<name>A0A955I6X0_9BACT</name>